<sequence length="435" mass="48189">MERRTHQDTIQQYKIDIHNHLRDLEMQADKEPSPRPLQRELLPLRSVVLSPLFNANRRLGYSVSTFSLAVNLLDRFTSRNEIAYEDYIMCGYCCLWIASKYNENKPRGKLLNALIQHAGYNISMKPRFLQMEFQIITSLNWNLSYATSESFLDLFLDTTKSDSFDRKLGSLFLCELAEFNSDVCFNYSPSSIAVAAIVITDAALQSTKPNASEFDDLETSLLNSVLHTPAIVNSKYVSKSQNGHGSYTSVVIERLTNLATYLDQQQRRQEVAAQAAAAAAAKNSTRGIQSPLQDFTFYPLSPIGSPCFSQYKSSPSPPINHVQPVANSRKFSGPMLKTIHLDAVASGCMITPGTTPTSSVYSGSCGGNAVSHLIDSCQVSTPVQLPHSQSFSSNMPLSQTRFASKSVTTYIADDLGLIADTQDFDAGKCLKRRRV</sequence>
<dbReference type="EMBL" id="BSXS01000728">
    <property type="protein sequence ID" value="GME73665.1"/>
    <property type="molecule type" value="Genomic_DNA"/>
</dbReference>
<gene>
    <name evidence="1" type="ORF">Amon02_000148600</name>
</gene>
<comment type="caution">
    <text evidence="1">The sequence shown here is derived from an EMBL/GenBank/DDBJ whole genome shotgun (WGS) entry which is preliminary data.</text>
</comment>
<organism evidence="1 2">
    <name type="scientific">Ambrosiozyma monospora</name>
    <name type="common">Yeast</name>
    <name type="synonym">Endomycopsis monosporus</name>
    <dbReference type="NCBI Taxonomy" id="43982"/>
    <lineage>
        <taxon>Eukaryota</taxon>
        <taxon>Fungi</taxon>
        <taxon>Dikarya</taxon>
        <taxon>Ascomycota</taxon>
        <taxon>Saccharomycotina</taxon>
        <taxon>Pichiomycetes</taxon>
        <taxon>Pichiales</taxon>
        <taxon>Pichiaceae</taxon>
        <taxon>Ambrosiozyma</taxon>
    </lineage>
</organism>
<dbReference type="Proteomes" id="UP001165064">
    <property type="component" value="Unassembled WGS sequence"/>
</dbReference>
<reference evidence="1" key="1">
    <citation type="submission" date="2023-04" db="EMBL/GenBank/DDBJ databases">
        <title>Ambrosiozyma monospora NBRC 10751.</title>
        <authorList>
            <person name="Ichikawa N."/>
            <person name="Sato H."/>
            <person name="Tonouchi N."/>
        </authorList>
    </citation>
    <scope>NUCLEOTIDE SEQUENCE</scope>
    <source>
        <strain evidence="1">NBRC 10751</strain>
    </source>
</reference>
<keyword evidence="2" id="KW-1185">Reference proteome</keyword>
<proteinExistence type="predicted"/>
<evidence type="ECO:0000313" key="1">
    <source>
        <dbReference type="EMBL" id="GME73665.1"/>
    </source>
</evidence>
<protein>
    <submittedName>
        <fullName evidence="1">Unnamed protein product</fullName>
    </submittedName>
</protein>
<accession>A0ACB5SUS9</accession>
<name>A0ACB5SUS9_AMBMO</name>
<evidence type="ECO:0000313" key="2">
    <source>
        <dbReference type="Proteomes" id="UP001165064"/>
    </source>
</evidence>